<keyword evidence="2 4" id="KW-0503">Monooxygenase</keyword>
<dbReference type="AlphaFoldDB" id="A0A9Q2W4P2"/>
<gene>
    <name evidence="4" type="ORF">KK103_03185</name>
</gene>
<dbReference type="PANTHER" id="PTHR13789">
    <property type="entry name" value="MONOOXYGENASE"/>
    <property type="match status" value="1"/>
</dbReference>
<dbReference type="SUPFAM" id="SSF51905">
    <property type="entry name" value="FAD/NAD(P)-binding domain"/>
    <property type="match status" value="1"/>
</dbReference>
<dbReference type="Gene3D" id="3.50.50.60">
    <property type="entry name" value="FAD/NAD(P)-binding domain"/>
    <property type="match status" value="1"/>
</dbReference>
<sequence>MHAIVVGGGVAGLATAIALHRAGHVPIVLERSTGAADDAGSWLQVASNGVGALRALGLGAAVSKIGVPTPRLQTFDPKGRLTAELPLGLQQEEGATRSLQRADLHRLLRTDTEQRGITIIQGARVLSAVDEGDRASVLTETLERFTADIVVGADGIGSAVRRTFGSHGPEHGGATPTDVLAPVVNIGGSSSGTGLTESETGPAGTLQFRFGRDCFVCTLRVDASTVMWFANPRLSAVDGGASAAVGMTGAEWVAMLPRLVGRDVLPTPALLAGSADVDVWASRTTPRPVRWGCGRVVLVGDAAHAIPPTAGQGASLALEDAVILGSLVASGVPATTLAVHMHERRGQRVRAITRQGELLDTSKTLGRVGSIVRDRFVLPGAAFTARRDRGGPAAWMYRFDPST</sequence>
<evidence type="ECO:0000313" key="4">
    <source>
        <dbReference type="EMBL" id="MBT1540753.1"/>
    </source>
</evidence>
<dbReference type="Proteomes" id="UP000709437">
    <property type="component" value="Unassembled WGS sequence"/>
</dbReference>
<dbReference type="RefSeq" id="WP_071251454.1">
    <property type="nucleotide sequence ID" value="NZ_JAHEWX010000002.1"/>
</dbReference>
<dbReference type="EMBL" id="JAHEWX010000002">
    <property type="protein sequence ID" value="MBT1540753.1"/>
    <property type="molecule type" value="Genomic_DNA"/>
</dbReference>
<dbReference type="Pfam" id="PF01494">
    <property type="entry name" value="FAD_binding_3"/>
    <property type="match status" value="1"/>
</dbReference>
<keyword evidence="1" id="KW-0560">Oxidoreductase</keyword>
<dbReference type="PRINTS" id="PR00420">
    <property type="entry name" value="RNGMNOXGNASE"/>
</dbReference>
<dbReference type="InterPro" id="IPR036188">
    <property type="entry name" value="FAD/NAD-bd_sf"/>
</dbReference>
<comment type="caution">
    <text evidence="4">The sequence shown here is derived from an EMBL/GenBank/DDBJ whole genome shotgun (WGS) entry which is preliminary data.</text>
</comment>
<accession>A0A9Q2W4P2</accession>
<evidence type="ECO:0000256" key="1">
    <source>
        <dbReference type="ARBA" id="ARBA00023002"/>
    </source>
</evidence>
<dbReference type="InterPro" id="IPR050493">
    <property type="entry name" value="FAD-dep_Monooxygenase_BioMet"/>
</dbReference>
<dbReference type="GO" id="GO:0004497">
    <property type="term" value="F:monooxygenase activity"/>
    <property type="evidence" value="ECO:0007669"/>
    <property type="project" value="UniProtKB-KW"/>
</dbReference>
<evidence type="ECO:0000259" key="3">
    <source>
        <dbReference type="Pfam" id="PF01494"/>
    </source>
</evidence>
<dbReference type="GO" id="GO:0071949">
    <property type="term" value="F:FAD binding"/>
    <property type="evidence" value="ECO:0007669"/>
    <property type="project" value="InterPro"/>
</dbReference>
<evidence type="ECO:0000256" key="2">
    <source>
        <dbReference type="ARBA" id="ARBA00023033"/>
    </source>
</evidence>
<proteinExistence type="predicted"/>
<reference evidence="4" key="1">
    <citation type="submission" date="2021-05" db="EMBL/GenBank/DDBJ databases">
        <title>Whole genome sequence of Curtobacterium flaccumfaciens pv. flaccumfaciens strain CFBP 3417.</title>
        <authorList>
            <person name="Osdaghi E."/>
            <person name="Taghouti G."/>
            <person name="Portier P."/>
            <person name="Fazliarab A."/>
            <person name="Taghavi S.M."/>
            <person name="Briand M."/>
            <person name="Le-Saux M."/>
            <person name="Jacques M.-A."/>
        </authorList>
    </citation>
    <scope>NUCLEOTIDE SEQUENCE</scope>
    <source>
        <strain evidence="4">CFBP 3417</strain>
    </source>
</reference>
<dbReference type="InterPro" id="IPR002938">
    <property type="entry name" value="FAD-bd"/>
</dbReference>
<protein>
    <submittedName>
        <fullName evidence="4">FAD-dependent monooxygenase</fullName>
    </submittedName>
</protein>
<dbReference type="PANTHER" id="PTHR13789:SF309">
    <property type="entry name" value="PUTATIVE (AFU_ORTHOLOGUE AFUA_6G14510)-RELATED"/>
    <property type="match status" value="1"/>
</dbReference>
<name>A0A9Q2W4P2_9MICO</name>
<dbReference type="GeneID" id="99623303"/>
<evidence type="ECO:0000313" key="5">
    <source>
        <dbReference type="Proteomes" id="UP000709437"/>
    </source>
</evidence>
<feature type="domain" description="FAD-binding" evidence="3">
    <location>
        <begin position="3"/>
        <end position="330"/>
    </location>
</feature>
<organism evidence="4 5">
    <name type="scientific">Curtobacterium flaccumfaciens pv. flaccumfaciens</name>
    <dbReference type="NCBI Taxonomy" id="138532"/>
    <lineage>
        <taxon>Bacteria</taxon>
        <taxon>Bacillati</taxon>
        <taxon>Actinomycetota</taxon>
        <taxon>Actinomycetes</taxon>
        <taxon>Micrococcales</taxon>
        <taxon>Microbacteriaceae</taxon>
        <taxon>Curtobacterium</taxon>
    </lineage>
</organism>